<comment type="catalytic activity">
    <reaction evidence="4">
        <text>N(1)-(5-phospho-beta-D-ribosyl)glycinamide + (6R)-10-formyltetrahydrofolate = N(2)-formyl-N(1)-(5-phospho-beta-D-ribosyl)glycinamide + (6S)-5,6,7,8-tetrahydrofolate + H(+)</text>
        <dbReference type="Rhea" id="RHEA:15053"/>
        <dbReference type="ChEBI" id="CHEBI:15378"/>
        <dbReference type="ChEBI" id="CHEBI:57453"/>
        <dbReference type="ChEBI" id="CHEBI:143788"/>
        <dbReference type="ChEBI" id="CHEBI:147286"/>
        <dbReference type="ChEBI" id="CHEBI:195366"/>
        <dbReference type="EC" id="2.1.2.2"/>
    </reaction>
</comment>
<feature type="active site" description="Proton donor" evidence="4">
    <location>
        <position position="119"/>
    </location>
</feature>
<dbReference type="PANTHER" id="PTHR43369">
    <property type="entry name" value="PHOSPHORIBOSYLGLYCINAMIDE FORMYLTRANSFERASE"/>
    <property type="match status" value="1"/>
</dbReference>
<dbReference type="Proteomes" id="UP001595462">
    <property type="component" value="Unassembled WGS sequence"/>
</dbReference>
<dbReference type="EC" id="2.1.2.2" evidence="4"/>
<evidence type="ECO:0000256" key="4">
    <source>
        <dbReference type="HAMAP-Rule" id="MF_01930"/>
    </source>
</evidence>
<dbReference type="InterPro" id="IPR036477">
    <property type="entry name" value="Formyl_transf_N_sf"/>
</dbReference>
<evidence type="ECO:0000259" key="5">
    <source>
        <dbReference type="Pfam" id="PF00551"/>
    </source>
</evidence>
<gene>
    <name evidence="4 6" type="primary">purN</name>
    <name evidence="6" type="ORF">ACFOSU_02605</name>
</gene>
<dbReference type="PANTHER" id="PTHR43369:SF2">
    <property type="entry name" value="PHOSPHORIBOSYLGLYCINAMIDE FORMYLTRANSFERASE"/>
    <property type="match status" value="1"/>
</dbReference>
<feature type="binding site" evidence="4">
    <location>
        <position position="75"/>
    </location>
    <ligand>
        <name>(6R)-10-formyltetrahydrofolate</name>
        <dbReference type="ChEBI" id="CHEBI:195366"/>
    </ligand>
</feature>
<feature type="binding site" evidence="4">
    <location>
        <begin position="100"/>
        <end position="103"/>
    </location>
    <ligand>
        <name>(6R)-10-formyltetrahydrofolate</name>
        <dbReference type="ChEBI" id="CHEBI:195366"/>
    </ligand>
</feature>
<comment type="caution">
    <text evidence="4">Lacks conserved residue(s) required for the propagation of feature annotation.</text>
</comment>
<dbReference type="RefSeq" id="WP_380686173.1">
    <property type="nucleotide sequence ID" value="NZ_JBHRSS010000001.1"/>
</dbReference>
<name>A0ABV7ELH0_9GAMM</name>
<sequence length="229" mass="25202">MIDGTPRAAQPARLVVLISGRGRNLDAIIRAIESGLLDARIELVACNRINAEGLRIARLAGLRTAAIDPKAFADRESFDLALGNRIAAAAPDWVVLAGYMRILSSAFVQRFADRLVNIHPSLLPRYKGLDTHARALANGDARHGASVHFVTPDLDAGPLIRQGSIAVDRGDSHETLADRLMQRVEQRLYPAALADLVDGRVVYRQGRVWRDERIQEQCPHVDYDTSVDE</sequence>
<dbReference type="NCBIfam" id="TIGR00639">
    <property type="entry name" value="PurN"/>
    <property type="match status" value="1"/>
</dbReference>
<evidence type="ECO:0000313" key="6">
    <source>
        <dbReference type="EMBL" id="MFC3102779.1"/>
    </source>
</evidence>
<dbReference type="InterPro" id="IPR002376">
    <property type="entry name" value="Formyl_transf_N"/>
</dbReference>
<comment type="similarity">
    <text evidence="4">Belongs to the GART family.</text>
</comment>
<comment type="caution">
    <text evidence="6">The sequence shown here is derived from an EMBL/GenBank/DDBJ whole genome shotgun (WGS) entry which is preliminary data.</text>
</comment>
<dbReference type="InterPro" id="IPR004607">
    <property type="entry name" value="GART"/>
</dbReference>
<evidence type="ECO:0000256" key="3">
    <source>
        <dbReference type="ARBA" id="ARBA00022755"/>
    </source>
</evidence>
<proteinExistence type="inferred from homology"/>
<dbReference type="CDD" id="cd08645">
    <property type="entry name" value="FMT_core_GART"/>
    <property type="match status" value="1"/>
</dbReference>
<keyword evidence="7" id="KW-1185">Reference proteome</keyword>
<evidence type="ECO:0000256" key="2">
    <source>
        <dbReference type="ARBA" id="ARBA00022679"/>
    </source>
</evidence>
<keyword evidence="3 4" id="KW-0658">Purine biosynthesis</keyword>
<keyword evidence="2 4" id="KW-0808">Transferase</keyword>
<dbReference type="GO" id="GO:0004644">
    <property type="term" value="F:phosphoribosylglycinamide formyltransferase activity"/>
    <property type="evidence" value="ECO:0007669"/>
    <property type="project" value="UniProtKB-EC"/>
</dbReference>
<evidence type="ECO:0000256" key="1">
    <source>
        <dbReference type="ARBA" id="ARBA00005054"/>
    </source>
</evidence>
<dbReference type="Pfam" id="PF00551">
    <property type="entry name" value="Formyl_trans_N"/>
    <property type="match status" value="1"/>
</dbReference>
<reference evidence="7" key="1">
    <citation type="journal article" date="2019" name="Int. J. Syst. Evol. Microbiol.">
        <title>The Global Catalogue of Microorganisms (GCM) 10K type strain sequencing project: providing services to taxonomists for standard genome sequencing and annotation.</title>
        <authorList>
            <consortium name="The Broad Institute Genomics Platform"/>
            <consortium name="The Broad Institute Genome Sequencing Center for Infectious Disease"/>
            <person name="Wu L."/>
            <person name="Ma J."/>
        </authorList>
    </citation>
    <scope>NUCLEOTIDE SEQUENCE [LARGE SCALE GENOMIC DNA]</scope>
    <source>
        <strain evidence="7">KCTC 52640</strain>
    </source>
</reference>
<dbReference type="EMBL" id="JBHRSS010000001">
    <property type="protein sequence ID" value="MFC3102779.1"/>
    <property type="molecule type" value="Genomic_DNA"/>
</dbReference>
<feature type="site" description="Raises pKa of active site His" evidence="4">
    <location>
        <position position="155"/>
    </location>
</feature>
<dbReference type="HAMAP" id="MF_01930">
    <property type="entry name" value="PurN"/>
    <property type="match status" value="1"/>
</dbReference>
<dbReference type="SUPFAM" id="SSF53328">
    <property type="entry name" value="Formyltransferase"/>
    <property type="match status" value="1"/>
</dbReference>
<comment type="function">
    <text evidence="4">Catalyzes the transfer of a formyl group from 10-formyltetrahydrofolate to 5-phospho-ribosyl-glycinamide (GAR), producing 5-phospho-ribosyl-N-formylglycinamide (FGAR) and tetrahydrofolate.</text>
</comment>
<feature type="domain" description="Formyl transferase N-terminal" evidence="5">
    <location>
        <begin position="13"/>
        <end position="193"/>
    </location>
</feature>
<evidence type="ECO:0000313" key="7">
    <source>
        <dbReference type="Proteomes" id="UP001595462"/>
    </source>
</evidence>
<comment type="pathway">
    <text evidence="1 4">Purine metabolism; IMP biosynthesis via de novo pathway; N(2)-formyl-N(1)-(5-phospho-D-ribosyl)glycinamide from N(1)-(5-phospho-D-ribosyl)glycinamide (10-formyl THF route): step 1/1.</text>
</comment>
<dbReference type="Gene3D" id="3.40.50.170">
    <property type="entry name" value="Formyl transferase, N-terminal domain"/>
    <property type="match status" value="1"/>
</dbReference>
<organism evidence="6 7">
    <name type="scientific">Salinisphaera aquimarina</name>
    <dbReference type="NCBI Taxonomy" id="2094031"/>
    <lineage>
        <taxon>Bacteria</taxon>
        <taxon>Pseudomonadati</taxon>
        <taxon>Pseudomonadota</taxon>
        <taxon>Gammaproteobacteria</taxon>
        <taxon>Salinisphaerales</taxon>
        <taxon>Salinisphaeraceae</taxon>
        <taxon>Salinisphaera</taxon>
    </lineage>
</organism>
<protein>
    <recommendedName>
        <fullName evidence="4">Phosphoribosylglycinamide formyltransferase</fullName>
        <ecNumber evidence="4">2.1.2.2</ecNumber>
    </recommendedName>
    <alternativeName>
        <fullName evidence="4">5'-phosphoribosylglycinamide transformylase</fullName>
    </alternativeName>
    <alternativeName>
        <fullName evidence="4">GAR transformylase</fullName>
        <shortName evidence="4">GART</shortName>
    </alternativeName>
</protein>
<accession>A0ABV7ELH0</accession>
<feature type="binding site" evidence="4">
    <location>
        <position position="117"/>
    </location>
    <ligand>
        <name>(6R)-10-formyltetrahydrofolate</name>
        <dbReference type="ChEBI" id="CHEBI:195366"/>
    </ligand>
</feature>